<sequence>MAFSGAVSDPDVPEKQWTEAEINGFSASELPEKFHGDDYQVLVVAEKYQTGFDEPLLHTMYVDKKLAGVKSVQTLSRLNRTASGKEDTFVLDFANTAEEIQKAFQPFYEETVAEKTDPNALYNLSGDLWAAQVLSESEMDAAVTALLSDDPARQGEVYRNLEFAQGRWMKLDNEEAEEFRAKLNHFCRAYSFLSQVMPFIDPSLERLYLYGKLLLTQLPTGEHDPMPQLSKEVLLTHLRMSVTGETDIQLEAGDQTPGTALPGEGLGSKTEPVTDKLSALIEVMNEKFGADLDESDKLVFEQTRMDIMRREDLRIIAEGNDREHYRLALADEVDDLIASRGNRNAQLFDAYYARPEIRDAFIDFVSTTWEDFRAAAK</sequence>
<dbReference type="PANTHER" id="PTHR42927">
    <property type="entry name" value="HELICASE SUPERFAMILY 1 AND 2 DOMAIN-CONTAINING PROTEIN"/>
    <property type="match status" value="1"/>
</dbReference>
<dbReference type="InterPro" id="IPR027417">
    <property type="entry name" value="P-loop_NTPase"/>
</dbReference>
<protein>
    <submittedName>
        <fullName evidence="3">Type I site-specific deoxyribonuclease, HsdR family</fullName>
    </submittedName>
</protein>
<dbReference type="InterPro" id="IPR055180">
    <property type="entry name" value="HsdR_RecA-like_helicase_dom_2"/>
</dbReference>
<gene>
    <name evidence="3" type="ORF">SAMEA4412665_01286</name>
</gene>
<dbReference type="EMBL" id="LT906441">
    <property type="protein sequence ID" value="SNV35860.1"/>
    <property type="molecule type" value="Genomic_DNA"/>
</dbReference>
<evidence type="ECO:0000259" key="2">
    <source>
        <dbReference type="Pfam" id="PF22679"/>
    </source>
</evidence>
<proteinExistence type="predicted"/>
<name>A0A239WP29_9ACTN</name>
<dbReference type="Proteomes" id="UP000215332">
    <property type="component" value="Chromosome 1"/>
</dbReference>
<dbReference type="PANTHER" id="PTHR42927:SF1">
    <property type="entry name" value="HELICASE SUPERFAMILY 1 AND 2 DOMAIN-CONTAINING PROTEIN"/>
    <property type="match status" value="1"/>
</dbReference>
<dbReference type="Gene3D" id="3.40.50.300">
    <property type="entry name" value="P-loop containing nucleotide triphosphate hydrolases"/>
    <property type="match status" value="1"/>
</dbReference>
<reference evidence="3 4" key="1">
    <citation type="submission" date="2017-06" db="EMBL/GenBank/DDBJ databases">
        <authorList>
            <consortium name="Pathogen Informatics"/>
        </authorList>
    </citation>
    <scope>NUCLEOTIDE SEQUENCE [LARGE SCALE GENOMIC DNA]</scope>
    <source>
        <strain evidence="3 4">NCTC11865</strain>
    </source>
</reference>
<feature type="domain" description="Restriction endonuclease type I HsdR second RecA-like helicase" evidence="2">
    <location>
        <begin position="38"/>
        <end position="88"/>
    </location>
</feature>
<dbReference type="KEGG" id="cgrn:4412665_01286"/>
<dbReference type="AlphaFoldDB" id="A0A239WP29"/>
<evidence type="ECO:0000313" key="4">
    <source>
        <dbReference type="Proteomes" id="UP000215332"/>
    </source>
</evidence>
<evidence type="ECO:0000313" key="3">
    <source>
        <dbReference type="EMBL" id="SNV35860.1"/>
    </source>
</evidence>
<dbReference type="eggNOG" id="COG0610">
    <property type="taxonomic scope" value="Bacteria"/>
</dbReference>
<accession>A0A239WP29</accession>
<evidence type="ECO:0000256" key="1">
    <source>
        <dbReference type="SAM" id="MobiDB-lite"/>
    </source>
</evidence>
<organism evidence="3 4">
    <name type="scientific">Cutibacterium granulosum</name>
    <dbReference type="NCBI Taxonomy" id="33011"/>
    <lineage>
        <taxon>Bacteria</taxon>
        <taxon>Bacillati</taxon>
        <taxon>Actinomycetota</taxon>
        <taxon>Actinomycetes</taxon>
        <taxon>Propionibacteriales</taxon>
        <taxon>Propionibacteriaceae</taxon>
        <taxon>Cutibacterium</taxon>
    </lineage>
</organism>
<feature type="region of interest" description="Disordered" evidence="1">
    <location>
        <begin position="252"/>
        <end position="271"/>
    </location>
</feature>
<dbReference type="Pfam" id="PF22679">
    <property type="entry name" value="T1R_D3-like"/>
    <property type="match status" value="1"/>
</dbReference>